<gene>
    <name evidence="8" type="ORF">IBL25_01825</name>
</gene>
<evidence type="ECO:0000256" key="2">
    <source>
        <dbReference type="ARBA" id="ARBA00023015"/>
    </source>
</evidence>
<evidence type="ECO:0000259" key="7">
    <source>
        <dbReference type="PROSITE" id="PS50110"/>
    </source>
</evidence>
<keyword evidence="4" id="KW-0804">Transcription</keyword>
<feature type="modified residue" description="4-aspartylphosphate" evidence="5">
    <location>
        <position position="60"/>
    </location>
</feature>
<dbReference type="Proteomes" id="UP000603940">
    <property type="component" value="Unassembled WGS sequence"/>
</dbReference>
<dbReference type="InterPro" id="IPR058245">
    <property type="entry name" value="NreC/VraR/RcsB-like_REC"/>
</dbReference>
<dbReference type="PROSITE" id="PS50043">
    <property type="entry name" value="HTH_LUXR_2"/>
    <property type="match status" value="1"/>
</dbReference>
<evidence type="ECO:0000256" key="3">
    <source>
        <dbReference type="ARBA" id="ARBA00023125"/>
    </source>
</evidence>
<dbReference type="PANTHER" id="PTHR43214:SF41">
    <property type="entry name" value="NITRATE_NITRITE RESPONSE REGULATOR PROTEIN NARP"/>
    <property type="match status" value="1"/>
</dbReference>
<dbReference type="EMBL" id="JACTUZ010000003">
    <property type="protein sequence ID" value="MBC9175684.1"/>
    <property type="molecule type" value="Genomic_DNA"/>
</dbReference>
<feature type="domain" description="HTH luxR-type" evidence="6">
    <location>
        <begin position="153"/>
        <end position="218"/>
    </location>
</feature>
<dbReference type="PROSITE" id="PS50110">
    <property type="entry name" value="RESPONSE_REGULATORY"/>
    <property type="match status" value="1"/>
</dbReference>
<dbReference type="Pfam" id="PF00072">
    <property type="entry name" value="Response_reg"/>
    <property type="match status" value="1"/>
</dbReference>
<dbReference type="Pfam" id="PF00196">
    <property type="entry name" value="GerE"/>
    <property type="match status" value="1"/>
</dbReference>
<dbReference type="InterPro" id="IPR001789">
    <property type="entry name" value="Sig_transdc_resp-reg_receiver"/>
</dbReference>
<dbReference type="SUPFAM" id="SSF52172">
    <property type="entry name" value="CheY-like"/>
    <property type="match status" value="1"/>
</dbReference>
<proteinExistence type="predicted"/>
<organism evidence="8 9">
    <name type="scientific">Pseudoroseomonas ludipueritiae</name>
    <dbReference type="NCBI Taxonomy" id="198093"/>
    <lineage>
        <taxon>Bacteria</taxon>
        <taxon>Pseudomonadati</taxon>
        <taxon>Pseudomonadota</taxon>
        <taxon>Alphaproteobacteria</taxon>
        <taxon>Acetobacterales</taxon>
        <taxon>Acetobacteraceae</taxon>
        <taxon>Pseudoroseomonas</taxon>
    </lineage>
</organism>
<dbReference type="InterPro" id="IPR011006">
    <property type="entry name" value="CheY-like_superfamily"/>
</dbReference>
<sequence length="222" mass="24318">MPHQSGPVRILIADDHDVVRHGLRAMLEAHANWEVCGEALNGREAVELAAQLLPDIAILDISMPSLNGLDATRMIRKSSPKTEVLIFTMHDSEQLIREVLSAGAKGYLLKSDAARSMVAAVEALSVHRPYFNWKVSETILDGFLRAAVAPMAGGTAGEPLTPREREIVQLLAEGLSNKEVATRLDISIKTVETHRSTVMRKVDAHSVVDLVRYALRNNLTSI</sequence>
<comment type="caution">
    <text evidence="8">The sequence shown here is derived from an EMBL/GenBank/DDBJ whole genome shotgun (WGS) entry which is preliminary data.</text>
</comment>
<dbReference type="InterPro" id="IPR016032">
    <property type="entry name" value="Sig_transdc_resp-reg_C-effctor"/>
</dbReference>
<keyword evidence="2" id="KW-0805">Transcription regulation</keyword>
<dbReference type="SMART" id="SM00421">
    <property type="entry name" value="HTH_LUXR"/>
    <property type="match status" value="1"/>
</dbReference>
<dbReference type="SUPFAM" id="SSF46894">
    <property type="entry name" value="C-terminal effector domain of the bipartite response regulators"/>
    <property type="match status" value="1"/>
</dbReference>
<evidence type="ECO:0000256" key="4">
    <source>
        <dbReference type="ARBA" id="ARBA00023163"/>
    </source>
</evidence>
<dbReference type="SMART" id="SM00448">
    <property type="entry name" value="REC"/>
    <property type="match status" value="1"/>
</dbReference>
<reference evidence="8 9" key="1">
    <citation type="journal article" date="2009" name="Int. J. Syst. Evol. Microbiol.">
        <title>Transfer of Teichococcus ludipueritiae and Muricoccus roseus to the genus Roseomonas, as Roseomonas ludipueritiae comb. nov. and Roseomonas rosea comb. nov., respectively, and emended description of the genus Roseomonas.</title>
        <authorList>
            <person name="Sanchez-Porro C."/>
            <person name="Gallego V."/>
            <person name="Busse H.J."/>
            <person name="Kampfer P."/>
            <person name="Ventosa A."/>
        </authorList>
    </citation>
    <scope>NUCLEOTIDE SEQUENCE [LARGE SCALE GENOMIC DNA]</scope>
    <source>
        <strain evidence="8 9">DSM 14915</strain>
    </source>
</reference>
<evidence type="ECO:0000259" key="6">
    <source>
        <dbReference type="PROSITE" id="PS50043"/>
    </source>
</evidence>
<evidence type="ECO:0000256" key="1">
    <source>
        <dbReference type="ARBA" id="ARBA00022553"/>
    </source>
</evidence>
<dbReference type="CDD" id="cd17535">
    <property type="entry name" value="REC_NarL-like"/>
    <property type="match status" value="1"/>
</dbReference>
<dbReference type="PRINTS" id="PR00038">
    <property type="entry name" value="HTHLUXR"/>
</dbReference>
<feature type="domain" description="Response regulatory" evidence="7">
    <location>
        <begin position="9"/>
        <end position="125"/>
    </location>
</feature>
<dbReference type="InterPro" id="IPR039420">
    <property type="entry name" value="WalR-like"/>
</dbReference>
<dbReference type="InterPro" id="IPR000792">
    <property type="entry name" value="Tscrpt_reg_LuxR_C"/>
</dbReference>
<dbReference type="RefSeq" id="WP_187776853.1">
    <property type="nucleotide sequence ID" value="NZ_JACTUZ010000003.1"/>
</dbReference>
<protein>
    <submittedName>
        <fullName evidence="8">Response regulator transcription factor</fullName>
    </submittedName>
</protein>
<evidence type="ECO:0000313" key="8">
    <source>
        <dbReference type="EMBL" id="MBC9175684.1"/>
    </source>
</evidence>
<evidence type="ECO:0000256" key="5">
    <source>
        <dbReference type="PROSITE-ProRule" id="PRU00169"/>
    </source>
</evidence>
<accession>A0ABR7R1U3</accession>
<dbReference type="PANTHER" id="PTHR43214">
    <property type="entry name" value="TWO-COMPONENT RESPONSE REGULATOR"/>
    <property type="match status" value="1"/>
</dbReference>
<dbReference type="Gene3D" id="3.40.50.2300">
    <property type="match status" value="1"/>
</dbReference>
<keyword evidence="3" id="KW-0238">DNA-binding</keyword>
<keyword evidence="9" id="KW-1185">Reference proteome</keyword>
<evidence type="ECO:0000313" key="9">
    <source>
        <dbReference type="Proteomes" id="UP000603940"/>
    </source>
</evidence>
<dbReference type="CDD" id="cd06170">
    <property type="entry name" value="LuxR_C_like"/>
    <property type="match status" value="1"/>
</dbReference>
<name>A0ABR7R1U3_9PROT</name>
<keyword evidence="1 5" id="KW-0597">Phosphoprotein</keyword>